<dbReference type="EMBL" id="JACCFM010000001">
    <property type="protein sequence ID" value="NYJ18916.1"/>
    <property type="molecule type" value="Genomic_DNA"/>
</dbReference>
<dbReference type="RefSeq" id="WP_179577758.1">
    <property type="nucleotide sequence ID" value="NZ_JACCFM010000001.1"/>
</dbReference>
<keyword evidence="5 6" id="KW-0233">DNA recombination</keyword>
<sequence>MALDQSALLDLLAQLKLTDVTDRIRSATESLYQELIDAEATAFIGAAPFERSDGRTTHRNGTRPRTLTTTAGDLDLKIPKLRAGTFFPALLERRRRVDQALFAVVMEAYVHGVSTRKVDDLVKALGADSGISKSEVSRICASLDAEVGQFRDRSLSTHDFPYVFLDATYCKARVNHRIVSQAVVVAVGVAADGRREVLGFDVGDTENEPFWTGFLRSLKARGLDGVKLVMSDAHTGLKKAIGTVFQGASWQRCRVHFMRNVLAVVPKGSQEMVGSIIRTIFAQPDKEHILKQFGEVTTMLQRSHPKVALMLVDAQHDVLAFADFPQRHWRQIWSTNPLERVNKEIKRRTDVVGVFPNPAALLRLAGAVLVEQHDEWEAADRRYFSEASMLELTIMNARPETVEQVTALPELKAA</sequence>
<evidence type="ECO:0000256" key="4">
    <source>
        <dbReference type="ARBA" id="ARBA00023125"/>
    </source>
</evidence>
<dbReference type="PANTHER" id="PTHR33217:SF7">
    <property type="entry name" value="TRANSPOSASE FOR INSERTION SEQUENCE ELEMENT IS1081"/>
    <property type="match status" value="1"/>
</dbReference>
<evidence type="ECO:0000256" key="1">
    <source>
        <dbReference type="ARBA" id="ARBA00002190"/>
    </source>
</evidence>
<protein>
    <recommendedName>
        <fullName evidence="6">Mutator family transposase</fullName>
    </recommendedName>
</protein>
<dbReference type="EMBL" id="JACCFM010000001">
    <property type="protein sequence ID" value="NYJ19546.1"/>
    <property type="molecule type" value="Genomic_DNA"/>
</dbReference>
<dbReference type="GO" id="GO:0006313">
    <property type="term" value="P:DNA transposition"/>
    <property type="evidence" value="ECO:0007669"/>
    <property type="project" value="UniProtKB-UniRule"/>
</dbReference>
<evidence type="ECO:0000313" key="8">
    <source>
        <dbReference type="EMBL" id="NYJ19546.1"/>
    </source>
</evidence>
<proteinExistence type="inferred from homology"/>
<evidence type="ECO:0000256" key="5">
    <source>
        <dbReference type="ARBA" id="ARBA00023172"/>
    </source>
</evidence>
<dbReference type="InterPro" id="IPR001207">
    <property type="entry name" value="Transposase_mutator"/>
</dbReference>
<accession>A0A7Z0ECH7</accession>
<dbReference type="EMBL" id="JACCFM010000001">
    <property type="protein sequence ID" value="NYJ19791.1"/>
    <property type="molecule type" value="Genomic_DNA"/>
</dbReference>
<evidence type="ECO:0000256" key="3">
    <source>
        <dbReference type="ARBA" id="ARBA00022578"/>
    </source>
</evidence>
<comment type="function">
    <text evidence="1 6">Required for the transposition of the insertion element.</text>
</comment>
<dbReference type="PANTHER" id="PTHR33217">
    <property type="entry name" value="TRANSPOSASE FOR INSERTION SEQUENCE ELEMENT IS1081"/>
    <property type="match status" value="1"/>
</dbReference>
<dbReference type="Pfam" id="PF00872">
    <property type="entry name" value="Transposase_mut"/>
    <property type="match status" value="1"/>
</dbReference>
<dbReference type="Proteomes" id="UP000537260">
    <property type="component" value="Unassembled WGS sequence"/>
</dbReference>
<evidence type="ECO:0000313" key="10">
    <source>
        <dbReference type="Proteomes" id="UP000537260"/>
    </source>
</evidence>
<evidence type="ECO:0000256" key="2">
    <source>
        <dbReference type="ARBA" id="ARBA00010961"/>
    </source>
</evidence>
<keyword evidence="3 6" id="KW-0815">Transposition</keyword>
<evidence type="ECO:0000313" key="9">
    <source>
        <dbReference type="EMBL" id="NYJ19791.1"/>
    </source>
</evidence>
<comment type="caution">
    <text evidence="7">The sequence shown here is derived from an EMBL/GenBank/DDBJ whole genome shotgun (WGS) entry which is preliminary data.</text>
</comment>
<dbReference type="NCBIfam" id="NF033543">
    <property type="entry name" value="transpos_IS256"/>
    <property type="match status" value="1"/>
</dbReference>
<organism evidence="7 10">
    <name type="scientific">Glaciibacter psychrotolerans</name>
    <dbReference type="NCBI Taxonomy" id="670054"/>
    <lineage>
        <taxon>Bacteria</taxon>
        <taxon>Bacillati</taxon>
        <taxon>Actinomycetota</taxon>
        <taxon>Actinomycetes</taxon>
        <taxon>Micrococcales</taxon>
        <taxon>Microbacteriaceae</taxon>
        <taxon>Glaciibacter</taxon>
    </lineage>
</organism>
<dbReference type="GO" id="GO:0004803">
    <property type="term" value="F:transposase activity"/>
    <property type="evidence" value="ECO:0007669"/>
    <property type="project" value="UniProtKB-UniRule"/>
</dbReference>
<keyword evidence="6" id="KW-0814">Transposable element</keyword>
<evidence type="ECO:0000313" key="7">
    <source>
        <dbReference type="EMBL" id="NYJ18916.1"/>
    </source>
</evidence>
<dbReference type="GO" id="GO:0003677">
    <property type="term" value="F:DNA binding"/>
    <property type="evidence" value="ECO:0007669"/>
    <property type="project" value="UniProtKB-UniRule"/>
</dbReference>
<keyword evidence="10" id="KW-1185">Reference proteome</keyword>
<dbReference type="AlphaFoldDB" id="A0A7Z0ECH7"/>
<reference evidence="7 10" key="1">
    <citation type="submission" date="2020-07" db="EMBL/GenBank/DDBJ databases">
        <title>Sequencing the genomes of 1000 actinobacteria strains.</title>
        <authorList>
            <person name="Klenk H.-P."/>
        </authorList>
    </citation>
    <scope>NUCLEOTIDE SEQUENCE [LARGE SCALE GENOMIC DNA]</scope>
    <source>
        <strain evidence="7 10">LI1</strain>
    </source>
</reference>
<gene>
    <name evidence="7" type="ORF">HNR05_000707</name>
    <name evidence="8" type="ORF">HNR05_001337</name>
    <name evidence="9" type="ORF">HNR05_001582</name>
</gene>
<keyword evidence="4 6" id="KW-0238">DNA-binding</keyword>
<comment type="similarity">
    <text evidence="2 6">Belongs to the transposase mutator family.</text>
</comment>
<evidence type="ECO:0000256" key="6">
    <source>
        <dbReference type="RuleBase" id="RU365089"/>
    </source>
</evidence>
<name>A0A7Z0ECH7_9MICO</name>